<keyword evidence="3" id="KW-1185">Reference proteome</keyword>
<feature type="transmembrane region" description="Helical" evidence="1">
    <location>
        <begin position="207"/>
        <end position="228"/>
    </location>
</feature>
<keyword evidence="1" id="KW-1133">Transmembrane helix</keyword>
<protein>
    <submittedName>
        <fullName evidence="2">Uncharacterized protein</fullName>
    </submittedName>
</protein>
<feature type="transmembrane region" description="Helical" evidence="1">
    <location>
        <begin position="47"/>
        <end position="64"/>
    </location>
</feature>
<gene>
    <name evidence="2" type="ORF">GCM10022381_09130</name>
</gene>
<dbReference type="EMBL" id="BAABCN010000002">
    <property type="protein sequence ID" value="GAA3867849.1"/>
    <property type="molecule type" value="Genomic_DNA"/>
</dbReference>
<evidence type="ECO:0000313" key="3">
    <source>
        <dbReference type="Proteomes" id="UP001501803"/>
    </source>
</evidence>
<keyword evidence="1" id="KW-0812">Transmembrane</keyword>
<dbReference type="Proteomes" id="UP001501803">
    <property type="component" value="Unassembled WGS sequence"/>
</dbReference>
<proteinExistence type="predicted"/>
<sequence>MLAAFLLYFIGSADLIRSRCSGWIATAIIAVGWAVGAVVAVGGLSLPLVWIMAMIAVAIAWLATTTATERIRPSFGLYPASGLAIVVLVTLAFDGTAAPVSGFLVDWYDSTPTAAVRAVPLAALVLGAALILFLGESSNIIVREALSRRTRQSAVAPQAVATQSESSNRWKRRASLRTARGVMPPTGSEVLVEDLKGGRSIGVIERILIVALTLSGAYVIAGAVIAAKGIVRFPEISKDGSSGSKAEYFLVGSLVSWALALGAVGLLLVSAQV</sequence>
<feature type="transmembrane region" description="Helical" evidence="1">
    <location>
        <begin position="248"/>
        <end position="269"/>
    </location>
</feature>
<feature type="transmembrane region" description="Helical" evidence="1">
    <location>
        <begin position="20"/>
        <end position="41"/>
    </location>
</feature>
<name>A0ABP7K740_9MICO</name>
<feature type="transmembrane region" description="Helical" evidence="1">
    <location>
        <begin position="118"/>
        <end position="142"/>
    </location>
</feature>
<accession>A0ABP7K740</accession>
<organism evidence="2 3">
    <name type="scientific">Leifsonia kafniensis</name>
    <dbReference type="NCBI Taxonomy" id="475957"/>
    <lineage>
        <taxon>Bacteria</taxon>
        <taxon>Bacillati</taxon>
        <taxon>Actinomycetota</taxon>
        <taxon>Actinomycetes</taxon>
        <taxon>Micrococcales</taxon>
        <taxon>Microbacteriaceae</taxon>
        <taxon>Leifsonia</taxon>
    </lineage>
</organism>
<comment type="caution">
    <text evidence="2">The sequence shown here is derived from an EMBL/GenBank/DDBJ whole genome shotgun (WGS) entry which is preliminary data.</text>
</comment>
<evidence type="ECO:0000313" key="2">
    <source>
        <dbReference type="EMBL" id="GAA3867849.1"/>
    </source>
</evidence>
<feature type="transmembrane region" description="Helical" evidence="1">
    <location>
        <begin position="76"/>
        <end position="98"/>
    </location>
</feature>
<keyword evidence="1" id="KW-0472">Membrane</keyword>
<evidence type="ECO:0000256" key="1">
    <source>
        <dbReference type="SAM" id="Phobius"/>
    </source>
</evidence>
<reference evidence="3" key="1">
    <citation type="journal article" date="2019" name="Int. J. Syst. Evol. Microbiol.">
        <title>The Global Catalogue of Microorganisms (GCM) 10K type strain sequencing project: providing services to taxonomists for standard genome sequencing and annotation.</title>
        <authorList>
            <consortium name="The Broad Institute Genomics Platform"/>
            <consortium name="The Broad Institute Genome Sequencing Center for Infectious Disease"/>
            <person name="Wu L."/>
            <person name="Ma J."/>
        </authorList>
    </citation>
    <scope>NUCLEOTIDE SEQUENCE [LARGE SCALE GENOMIC DNA]</scope>
    <source>
        <strain evidence="3">JCM 17021</strain>
    </source>
</reference>